<dbReference type="Proteomes" id="UP000242450">
    <property type="component" value="Chromosome 9"/>
</dbReference>
<dbReference type="EMBL" id="MKHE01000009">
    <property type="protein sequence ID" value="OWK12118.1"/>
    <property type="molecule type" value="Genomic_DNA"/>
</dbReference>
<protein>
    <submittedName>
        <fullName evidence="1">Uncharacterized protein</fullName>
    </submittedName>
</protein>
<evidence type="ECO:0000313" key="1">
    <source>
        <dbReference type="EMBL" id="OWK12118.1"/>
    </source>
</evidence>
<name>A0A212D1I9_CEREH</name>
<keyword evidence="2" id="KW-1185">Reference proteome</keyword>
<dbReference type="AlphaFoldDB" id="A0A212D1I9"/>
<proteinExistence type="predicted"/>
<evidence type="ECO:0000313" key="2">
    <source>
        <dbReference type="Proteomes" id="UP000242450"/>
    </source>
</evidence>
<organism evidence="1 2">
    <name type="scientific">Cervus elaphus hippelaphus</name>
    <name type="common">European red deer</name>
    <dbReference type="NCBI Taxonomy" id="46360"/>
    <lineage>
        <taxon>Eukaryota</taxon>
        <taxon>Metazoa</taxon>
        <taxon>Chordata</taxon>
        <taxon>Craniata</taxon>
        <taxon>Vertebrata</taxon>
        <taxon>Euteleostomi</taxon>
        <taxon>Mammalia</taxon>
        <taxon>Eutheria</taxon>
        <taxon>Laurasiatheria</taxon>
        <taxon>Artiodactyla</taxon>
        <taxon>Ruminantia</taxon>
        <taxon>Pecora</taxon>
        <taxon>Cervidae</taxon>
        <taxon>Cervinae</taxon>
        <taxon>Cervus</taxon>
    </lineage>
</organism>
<comment type="caution">
    <text evidence="1">The sequence shown here is derived from an EMBL/GenBank/DDBJ whole genome shotgun (WGS) entry which is preliminary data.</text>
</comment>
<accession>A0A212D1I9</accession>
<reference evidence="1 2" key="1">
    <citation type="journal article" date="2018" name="Mol. Genet. Genomics">
        <title>The red deer Cervus elaphus genome CerEla1.0: sequencing, annotating, genes, and chromosomes.</title>
        <authorList>
            <person name="Bana N.A."/>
            <person name="Nyiri A."/>
            <person name="Nagy J."/>
            <person name="Frank K."/>
            <person name="Nagy T."/>
            <person name="Steger V."/>
            <person name="Schiller M."/>
            <person name="Lakatos P."/>
            <person name="Sugar L."/>
            <person name="Horn P."/>
            <person name="Barta E."/>
            <person name="Orosz L."/>
        </authorList>
    </citation>
    <scope>NUCLEOTIDE SEQUENCE [LARGE SCALE GENOMIC DNA]</scope>
    <source>
        <strain evidence="1">Hungarian</strain>
    </source>
</reference>
<sequence length="16" mass="1786">MESVFVGHCYLGPPLH</sequence>
<gene>
    <name evidence="1" type="ORF">Celaphus_00003713</name>
</gene>